<dbReference type="Gene3D" id="3.40.50.150">
    <property type="entry name" value="Vaccinia Virus protein VP39"/>
    <property type="match status" value="1"/>
</dbReference>
<dbReference type="SUPFAM" id="SSF53335">
    <property type="entry name" value="S-adenosyl-L-methionine-dependent methyltransferases"/>
    <property type="match status" value="1"/>
</dbReference>
<comment type="similarity">
    <text evidence="4">Belongs to the class I-like SAM-binding methyltransferase superfamily.</text>
</comment>
<dbReference type="OrthoDB" id="2094832at2759"/>
<evidence type="ECO:0000256" key="2">
    <source>
        <dbReference type="ARBA" id="ARBA00022679"/>
    </source>
</evidence>
<evidence type="ECO:0000256" key="3">
    <source>
        <dbReference type="ARBA" id="ARBA00022691"/>
    </source>
</evidence>
<dbReference type="EMBL" id="KL197716">
    <property type="protein sequence ID" value="KDQ58875.1"/>
    <property type="molecule type" value="Genomic_DNA"/>
</dbReference>
<dbReference type="HOGENOM" id="CLU_051542_1_1_1"/>
<dbReference type="PANTHER" id="PTHR35897">
    <property type="entry name" value="METHYLTRANSFERASE AUSD"/>
    <property type="match status" value="1"/>
</dbReference>
<dbReference type="PANTHER" id="PTHR35897:SF1">
    <property type="entry name" value="METHYLTRANSFERASE AUSD"/>
    <property type="match status" value="1"/>
</dbReference>
<keyword evidence="6" id="KW-1185">Reference proteome</keyword>
<dbReference type="InterPro" id="IPR029063">
    <property type="entry name" value="SAM-dependent_MTases_sf"/>
</dbReference>
<comment type="pathway">
    <text evidence="1">Secondary metabolite biosynthesis.</text>
</comment>
<dbReference type="InParanoid" id="A0A067PYC9"/>
<evidence type="ECO:0000313" key="5">
    <source>
        <dbReference type="EMBL" id="KDQ58875.1"/>
    </source>
</evidence>
<evidence type="ECO:0000256" key="1">
    <source>
        <dbReference type="ARBA" id="ARBA00005179"/>
    </source>
</evidence>
<protein>
    <recommendedName>
        <fullName evidence="7">Methyltransferase domain-containing protein</fullName>
    </recommendedName>
</protein>
<proteinExistence type="inferred from homology"/>
<dbReference type="InterPro" id="IPR051654">
    <property type="entry name" value="Meroterpenoid_MTases"/>
</dbReference>
<organism evidence="5 6">
    <name type="scientific">Jaapia argillacea MUCL 33604</name>
    <dbReference type="NCBI Taxonomy" id="933084"/>
    <lineage>
        <taxon>Eukaryota</taxon>
        <taxon>Fungi</taxon>
        <taxon>Dikarya</taxon>
        <taxon>Basidiomycota</taxon>
        <taxon>Agaricomycotina</taxon>
        <taxon>Agaricomycetes</taxon>
        <taxon>Agaricomycetidae</taxon>
        <taxon>Jaapiales</taxon>
        <taxon>Jaapiaceae</taxon>
        <taxon>Jaapia</taxon>
    </lineage>
</organism>
<keyword evidence="2" id="KW-0808">Transferase</keyword>
<reference evidence="6" key="1">
    <citation type="journal article" date="2014" name="Proc. Natl. Acad. Sci. U.S.A.">
        <title>Extensive sampling of basidiomycete genomes demonstrates inadequacy of the white-rot/brown-rot paradigm for wood decay fungi.</title>
        <authorList>
            <person name="Riley R."/>
            <person name="Salamov A.A."/>
            <person name="Brown D.W."/>
            <person name="Nagy L.G."/>
            <person name="Floudas D."/>
            <person name="Held B.W."/>
            <person name="Levasseur A."/>
            <person name="Lombard V."/>
            <person name="Morin E."/>
            <person name="Otillar R."/>
            <person name="Lindquist E.A."/>
            <person name="Sun H."/>
            <person name="LaButti K.M."/>
            <person name="Schmutz J."/>
            <person name="Jabbour D."/>
            <person name="Luo H."/>
            <person name="Baker S.E."/>
            <person name="Pisabarro A.G."/>
            <person name="Walton J.D."/>
            <person name="Blanchette R.A."/>
            <person name="Henrissat B."/>
            <person name="Martin F."/>
            <person name="Cullen D."/>
            <person name="Hibbett D.S."/>
            <person name="Grigoriev I.V."/>
        </authorList>
    </citation>
    <scope>NUCLEOTIDE SEQUENCE [LARGE SCALE GENOMIC DNA]</scope>
    <source>
        <strain evidence="6">MUCL 33604</strain>
    </source>
</reference>
<gene>
    <name evidence="5" type="ORF">JAAARDRAFT_33616</name>
</gene>
<dbReference type="AlphaFoldDB" id="A0A067PYC9"/>
<keyword evidence="3" id="KW-0949">S-adenosyl-L-methionine</keyword>
<sequence>MNTIPDHDALQEPLDESFYSLDEEETVFFKAETGINDEQELKAHILAIQEKAYQVFPYRCIRRLAFTKLKIARLPGYEHLLELGKQRKGAIFLDIGCCFGNDTRKAIQDGFPIEGVIASDLRREYWDIGHELFKSTPTSLPVPFLQGDIFSQTFLSPSSAPSTPPPPLTILSNLTPLLGQISAIHASSFFHLFSESLQHTLAHRLGSLLSPLTGSIIFGSHGGALVKGIREGDKSRKGREGREMFCHSPESWRQLWDGEVFEKGSVEVFVEAKEVERVGEESRKRILLVWWVRRL</sequence>
<dbReference type="GO" id="GO:0016740">
    <property type="term" value="F:transferase activity"/>
    <property type="evidence" value="ECO:0007669"/>
    <property type="project" value="UniProtKB-KW"/>
</dbReference>
<name>A0A067PYC9_9AGAM</name>
<accession>A0A067PYC9</accession>
<evidence type="ECO:0000256" key="4">
    <source>
        <dbReference type="ARBA" id="ARBA00038314"/>
    </source>
</evidence>
<evidence type="ECO:0000313" key="6">
    <source>
        <dbReference type="Proteomes" id="UP000027265"/>
    </source>
</evidence>
<evidence type="ECO:0008006" key="7">
    <source>
        <dbReference type="Google" id="ProtNLM"/>
    </source>
</evidence>
<dbReference type="STRING" id="933084.A0A067PYC9"/>
<dbReference type="Proteomes" id="UP000027265">
    <property type="component" value="Unassembled WGS sequence"/>
</dbReference>